<dbReference type="KEGG" id="tav:G4V39_03680"/>
<proteinExistence type="predicted"/>
<keyword evidence="2" id="KW-1185">Reference proteome</keyword>
<evidence type="ECO:0000313" key="1">
    <source>
        <dbReference type="EMBL" id="QIJ71429.1"/>
    </source>
</evidence>
<dbReference type="InterPro" id="IPR010870">
    <property type="entry name" value="Porin_O/P"/>
</dbReference>
<evidence type="ECO:0000313" key="2">
    <source>
        <dbReference type="Proteomes" id="UP000502179"/>
    </source>
</evidence>
<organism evidence="1 2">
    <name type="scientific">Thermosulfuriphilus ammonigenes</name>
    <dbReference type="NCBI Taxonomy" id="1936021"/>
    <lineage>
        <taxon>Bacteria</taxon>
        <taxon>Pseudomonadati</taxon>
        <taxon>Thermodesulfobacteriota</taxon>
        <taxon>Thermodesulfobacteria</taxon>
        <taxon>Thermodesulfobacteriales</taxon>
        <taxon>Thermodesulfobacteriaceae</taxon>
        <taxon>Thermosulfuriphilus</taxon>
    </lineage>
</organism>
<dbReference type="NCBIfam" id="NF040900">
    <property type="entry name" value="porin_ExtI"/>
    <property type="match status" value="1"/>
</dbReference>
<accession>A0A6G7PUS5</accession>
<dbReference type="EMBL" id="CP048877">
    <property type="protein sequence ID" value="QIJ71429.1"/>
    <property type="molecule type" value="Genomic_DNA"/>
</dbReference>
<name>A0A6G7PUS5_9BACT</name>
<dbReference type="RefSeq" id="WP_166031649.1">
    <property type="nucleotide sequence ID" value="NZ_JACDUQ010000001.1"/>
</dbReference>
<gene>
    <name evidence="1" type="ORF">G4V39_03680</name>
</gene>
<dbReference type="AlphaFoldDB" id="A0A6G7PUS5"/>
<protein>
    <submittedName>
        <fullName evidence="1">Uncharacterized protein</fullName>
    </submittedName>
</protein>
<sequence>MFKKLCFSFVFLLLFPAMVWSVEVYRQGEASFHVGFWGQAWYQYVDDYTDTDGDGVGDESINDFMTRRAYFYVKGIVNPWFSFFVHYAGDRIGQQDLDNPSVGLGSGLALRDGWITMKLAGEALMVQAGRMYVPFTRNYGTTSTKTLLTTDLDWGQGGVRSGIFYPSKVGRDDSVCLWGNISGGKFQYRLMIGEGVEGSARNPDDNLRFAGRVSVSLFDPETGWFNKGTYLGKKRVLSIGAGFDYQEDIKATSSSTTKDDYSAWTVDLFWDQPLGAGAITLEAAYIDIDHSANAVTWTYLSAGDDASIVSVKAGYLFPGKIGVGQLQPFVHYQNFDVDNEDDTDVYGIGLNYYIKGLANKISLDLTFVDQDRESGSIQDHVIFTFQIAAGF</sequence>
<dbReference type="InterPro" id="IPR023614">
    <property type="entry name" value="Porin_dom_sf"/>
</dbReference>
<dbReference type="SUPFAM" id="SSF56935">
    <property type="entry name" value="Porins"/>
    <property type="match status" value="1"/>
</dbReference>
<dbReference type="Gene3D" id="2.40.160.10">
    <property type="entry name" value="Porin"/>
    <property type="match status" value="1"/>
</dbReference>
<dbReference type="Pfam" id="PF07396">
    <property type="entry name" value="Porin_O_P"/>
    <property type="match status" value="1"/>
</dbReference>
<reference evidence="1 2" key="1">
    <citation type="submission" date="2020-02" db="EMBL/GenBank/DDBJ databases">
        <title>Genome analysis of Thermosulfuriphilus ammonigenes ST65T, an anaerobic thermophilic chemolithoautotrophic bacterium isolated from a deep-sea hydrothermal vent.</title>
        <authorList>
            <person name="Slobodkina G."/>
            <person name="Allioux M."/>
            <person name="Merkel A."/>
            <person name="Alain K."/>
            <person name="Jebbar M."/>
            <person name="Slobodkin A."/>
        </authorList>
    </citation>
    <scope>NUCLEOTIDE SEQUENCE [LARGE SCALE GENOMIC DNA]</scope>
    <source>
        <strain evidence="1 2">ST65</strain>
    </source>
</reference>
<dbReference type="Proteomes" id="UP000502179">
    <property type="component" value="Chromosome"/>
</dbReference>